<dbReference type="SUPFAM" id="SSF101690">
    <property type="entry name" value="PAZ domain"/>
    <property type="match status" value="1"/>
</dbReference>
<dbReference type="Proteomes" id="UP001439008">
    <property type="component" value="Unassembled WGS sequence"/>
</dbReference>
<sequence length="220" mass="25439">MKKNDSPVKTKDAPKKVDEKEKQPIIDEKLALVAKRPQKGKIGKEVTVITNSFVVRTPLDQIHLHLIEFTPDIPEDAKDQRLSAINNKSVRDKIINTYGPYFFENKHLLCLRKKEAENQFTNEDLTQTITVKYLKSIDLNDLTSQHINQHEQIIHLMLNKVIRGSDLVRIGQNYFERNESLFSGKGLFDIRERGCPDIRIWRGYSISCERKTGGIHMNVD</sequence>
<feature type="non-terminal residue" evidence="2">
    <location>
        <position position="220"/>
    </location>
</feature>
<organism evidence="2 3">
    <name type="scientific">Bonamia ostreae</name>
    <dbReference type="NCBI Taxonomy" id="126728"/>
    <lineage>
        <taxon>Eukaryota</taxon>
        <taxon>Sar</taxon>
        <taxon>Rhizaria</taxon>
        <taxon>Endomyxa</taxon>
        <taxon>Ascetosporea</taxon>
        <taxon>Haplosporida</taxon>
        <taxon>Bonamia</taxon>
    </lineage>
</organism>
<keyword evidence="3" id="KW-1185">Reference proteome</keyword>
<evidence type="ECO:0000313" key="3">
    <source>
        <dbReference type="Proteomes" id="UP001439008"/>
    </source>
</evidence>
<evidence type="ECO:0000313" key="2">
    <source>
        <dbReference type="EMBL" id="MES1922286.1"/>
    </source>
</evidence>
<gene>
    <name evidence="2" type="primary">AGO5</name>
    <name evidence="2" type="ORF">MHBO_003796</name>
</gene>
<dbReference type="InterPro" id="IPR036085">
    <property type="entry name" value="PAZ_dom_sf"/>
</dbReference>
<protein>
    <submittedName>
        <fullName evidence="2">Argonaute 5</fullName>
    </submittedName>
</protein>
<reference evidence="2 3" key="1">
    <citation type="journal article" date="2024" name="BMC Biol.">
        <title>Comparative genomics of Ascetosporea gives new insight into the evolutionary basis for animal parasitism in Rhizaria.</title>
        <authorList>
            <person name="Hiltunen Thoren M."/>
            <person name="Onut-Brannstrom I."/>
            <person name="Alfjorden A."/>
            <person name="Peckova H."/>
            <person name="Swords F."/>
            <person name="Hooper C."/>
            <person name="Holzer A.S."/>
            <person name="Bass D."/>
            <person name="Burki F."/>
        </authorList>
    </citation>
    <scope>NUCLEOTIDE SEQUENCE [LARGE SCALE GENOMIC DNA]</scope>
    <source>
        <strain evidence="2">20-A016</strain>
    </source>
</reference>
<feature type="region of interest" description="Disordered" evidence="1">
    <location>
        <begin position="1"/>
        <end position="22"/>
    </location>
</feature>
<proteinExistence type="predicted"/>
<dbReference type="EMBL" id="JBDODL010002525">
    <property type="protein sequence ID" value="MES1922286.1"/>
    <property type="molecule type" value="Genomic_DNA"/>
</dbReference>
<evidence type="ECO:0000256" key="1">
    <source>
        <dbReference type="SAM" id="MobiDB-lite"/>
    </source>
</evidence>
<name>A0ABV2AS61_9EUKA</name>
<accession>A0ABV2AS61</accession>
<comment type="caution">
    <text evidence="2">The sequence shown here is derived from an EMBL/GenBank/DDBJ whole genome shotgun (WGS) entry which is preliminary data.</text>
</comment>